<gene>
    <name evidence="2" type="ORF">EDEG_01414</name>
</gene>
<protein>
    <submittedName>
        <fullName evidence="2">Uncharacterized protein</fullName>
    </submittedName>
</protein>
<feature type="transmembrane region" description="Helical" evidence="1">
    <location>
        <begin position="114"/>
        <end position="137"/>
    </location>
</feature>
<reference evidence="3" key="2">
    <citation type="submission" date="2015-07" db="EMBL/GenBank/DDBJ databases">
        <title>Contrasting host-pathogen interactions and genome evolution in two generalist and specialist microsporidian pathogens of mosquitoes.</title>
        <authorList>
            <consortium name="The Broad Institute Genomics Platform"/>
            <consortium name="The Broad Institute Genome Sequencing Center for Infectious Disease"/>
            <person name="Cuomo C.A."/>
            <person name="Sanscrainte N.D."/>
            <person name="Goldberg J.M."/>
            <person name="Heiman D."/>
            <person name="Young S."/>
            <person name="Zeng Q."/>
            <person name="Becnel J.J."/>
            <person name="Birren B.W."/>
        </authorList>
    </citation>
    <scope>NUCLEOTIDE SEQUENCE [LARGE SCALE GENOMIC DNA]</scope>
    <source>
        <strain evidence="3">USNM 41457</strain>
    </source>
</reference>
<evidence type="ECO:0000313" key="3">
    <source>
        <dbReference type="Proteomes" id="UP000003163"/>
    </source>
</evidence>
<organism evidence="2 3">
    <name type="scientific">Edhazardia aedis (strain USNM 41457)</name>
    <name type="common">Microsporidian parasite</name>
    <dbReference type="NCBI Taxonomy" id="1003232"/>
    <lineage>
        <taxon>Eukaryota</taxon>
        <taxon>Fungi</taxon>
        <taxon>Fungi incertae sedis</taxon>
        <taxon>Microsporidia</taxon>
        <taxon>Edhazardia</taxon>
    </lineage>
</organism>
<accession>J9DSL2</accession>
<name>J9DSL2_EDHAE</name>
<proteinExistence type="predicted"/>
<sequence>MKQNLEFKNQNNKKIENDNEFIFCVEIPKENILNIKDNYYYLIKNNEKDRQKAFYMLDESVNHRLFDLMKNKSLVKDYASLSNDNLHTSQNITNQKKEFLVNNDLNYRNKCIKVVSMLIVICFLFLLLCGPDIFHFLNRKEIKKREF</sequence>
<dbReference type="EMBL" id="AFBI03000020">
    <property type="protein sequence ID" value="EJW04317.1"/>
    <property type="molecule type" value="Genomic_DNA"/>
</dbReference>
<dbReference type="Proteomes" id="UP000003163">
    <property type="component" value="Unassembled WGS sequence"/>
</dbReference>
<dbReference type="InParanoid" id="J9DSL2"/>
<dbReference type="AlphaFoldDB" id="J9DSL2"/>
<dbReference type="VEuPathDB" id="MicrosporidiaDB:EDEG_01414"/>
<keyword evidence="1" id="KW-1133">Transmembrane helix</keyword>
<dbReference type="HOGENOM" id="CLU_1768017_0_0_1"/>
<evidence type="ECO:0000256" key="1">
    <source>
        <dbReference type="SAM" id="Phobius"/>
    </source>
</evidence>
<reference evidence="2 3" key="1">
    <citation type="submission" date="2011-08" db="EMBL/GenBank/DDBJ databases">
        <authorList>
            <person name="Liu Z.J."/>
            <person name="Shi F.L."/>
            <person name="Lu J.Q."/>
            <person name="Li M."/>
            <person name="Wang Z.L."/>
        </authorList>
    </citation>
    <scope>NUCLEOTIDE SEQUENCE [LARGE SCALE GENOMIC DNA]</scope>
    <source>
        <strain evidence="2 3">USNM 41457</strain>
    </source>
</reference>
<evidence type="ECO:0000313" key="2">
    <source>
        <dbReference type="EMBL" id="EJW04317.1"/>
    </source>
</evidence>
<keyword evidence="3" id="KW-1185">Reference proteome</keyword>
<keyword evidence="1" id="KW-0812">Transmembrane</keyword>
<comment type="caution">
    <text evidence="2">The sequence shown here is derived from an EMBL/GenBank/DDBJ whole genome shotgun (WGS) entry which is preliminary data.</text>
</comment>
<keyword evidence="1" id="KW-0472">Membrane</keyword>